<dbReference type="EMBL" id="FOMG01000003">
    <property type="protein sequence ID" value="SFC44249.1"/>
    <property type="molecule type" value="Genomic_DNA"/>
</dbReference>
<sequence length="99" mass="11785">MQFLTGAFLVVSILFMCVFMFIGIWLFIVALKSHRQLRYHNYILEKICQRLTSLCDKISVKDLKNDNYDYLIDDENHTEMVEDASYDNISDFEKAEKFK</sequence>
<evidence type="ECO:0000313" key="2">
    <source>
        <dbReference type="EMBL" id="SFC44249.1"/>
    </source>
</evidence>
<accession>A0A1I1J6L2</accession>
<evidence type="ECO:0000256" key="1">
    <source>
        <dbReference type="SAM" id="Phobius"/>
    </source>
</evidence>
<dbReference type="Proteomes" id="UP000199263">
    <property type="component" value="Unassembled WGS sequence"/>
</dbReference>
<reference evidence="2 3" key="1">
    <citation type="submission" date="2016-10" db="EMBL/GenBank/DDBJ databases">
        <authorList>
            <person name="de Groot N.N."/>
        </authorList>
    </citation>
    <scope>NUCLEOTIDE SEQUENCE [LARGE SCALE GENOMIC DNA]</scope>
    <source>
        <strain evidence="2 3">DSM 12992</strain>
    </source>
</reference>
<proteinExistence type="predicted"/>
<keyword evidence="1" id="KW-1133">Transmembrane helix</keyword>
<keyword evidence="3" id="KW-1185">Reference proteome</keyword>
<name>A0A1I1J6L2_9CLOT</name>
<keyword evidence="1" id="KW-0812">Transmembrane</keyword>
<gene>
    <name evidence="2" type="ORF">SAMN05421842_103212</name>
</gene>
<protein>
    <submittedName>
        <fullName evidence="2">Uncharacterized protein</fullName>
    </submittedName>
</protein>
<dbReference type="OrthoDB" id="1913964at2"/>
<evidence type="ECO:0000313" key="3">
    <source>
        <dbReference type="Proteomes" id="UP000199263"/>
    </source>
</evidence>
<organism evidence="2 3">
    <name type="scientific">Clostridium uliginosum</name>
    <dbReference type="NCBI Taxonomy" id="119641"/>
    <lineage>
        <taxon>Bacteria</taxon>
        <taxon>Bacillati</taxon>
        <taxon>Bacillota</taxon>
        <taxon>Clostridia</taxon>
        <taxon>Eubacteriales</taxon>
        <taxon>Clostridiaceae</taxon>
        <taxon>Clostridium</taxon>
    </lineage>
</organism>
<feature type="transmembrane region" description="Helical" evidence="1">
    <location>
        <begin position="6"/>
        <end position="31"/>
    </location>
</feature>
<dbReference type="RefSeq" id="WP_090088926.1">
    <property type="nucleotide sequence ID" value="NZ_FOMG01000003.1"/>
</dbReference>
<keyword evidence="1" id="KW-0472">Membrane</keyword>
<dbReference type="AlphaFoldDB" id="A0A1I1J6L2"/>